<dbReference type="InterPro" id="IPR001753">
    <property type="entry name" value="Enoyl-CoA_hydra/iso"/>
</dbReference>
<dbReference type="Proteomes" id="UP000252174">
    <property type="component" value="Unassembled WGS sequence"/>
</dbReference>
<dbReference type="Gene3D" id="3.90.226.10">
    <property type="entry name" value="2-enoyl-CoA Hydratase, Chain A, domain 1"/>
    <property type="match status" value="1"/>
</dbReference>
<proteinExistence type="predicted"/>
<keyword evidence="2" id="KW-1185">Reference proteome</keyword>
<dbReference type="GO" id="GO:0006635">
    <property type="term" value="P:fatty acid beta-oxidation"/>
    <property type="evidence" value="ECO:0007669"/>
    <property type="project" value="TreeGrafter"/>
</dbReference>
<name>A0A369AMA1_9BURK</name>
<dbReference type="RefSeq" id="WP_114483285.1">
    <property type="nucleotide sequence ID" value="NZ_QPJU01000005.1"/>
</dbReference>
<dbReference type="SUPFAM" id="SSF52096">
    <property type="entry name" value="ClpP/crotonase"/>
    <property type="match status" value="1"/>
</dbReference>
<dbReference type="EMBL" id="QPJU01000005">
    <property type="protein sequence ID" value="RCX09406.1"/>
    <property type="molecule type" value="Genomic_DNA"/>
</dbReference>
<reference evidence="1 2" key="1">
    <citation type="submission" date="2018-07" db="EMBL/GenBank/DDBJ databases">
        <title>Genomic Encyclopedia of Type Strains, Phase IV (KMG-IV): sequencing the most valuable type-strain genomes for metagenomic binning, comparative biology and taxonomic classification.</title>
        <authorList>
            <person name="Goeker M."/>
        </authorList>
    </citation>
    <scope>NUCLEOTIDE SEQUENCE [LARGE SCALE GENOMIC DNA]</scope>
    <source>
        <strain evidence="1 2">DSM 100911</strain>
    </source>
</reference>
<dbReference type="PANTHER" id="PTHR11941">
    <property type="entry name" value="ENOYL-COA HYDRATASE-RELATED"/>
    <property type="match status" value="1"/>
</dbReference>
<organism evidence="1 2">
    <name type="scientific">Extensimonas vulgaris</name>
    <dbReference type="NCBI Taxonomy" id="1031594"/>
    <lineage>
        <taxon>Bacteria</taxon>
        <taxon>Pseudomonadati</taxon>
        <taxon>Pseudomonadota</taxon>
        <taxon>Betaproteobacteria</taxon>
        <taxon>Burkholderiales</taxon>
        <taxon>Comamonadaceae</taxon>
        <taxon>Extensimonas</taxon>
    </lineage>
</organism>
<sequence length="262" mass="28247">MSESPPVIVSRSGAVGVIELARPDKFNCLSLAVHAALEAAIDDFEKPGSGVRAVLIRAQGKHFCTGADLDEVKSLRSDQAKIEHFIRYGHSVLRRLEASPLPIVAACQGLVLAGGTELMLACDVVFAAKDARFGDQHAQFGLVPGWGGSQRFPRIVGLRRGLDLFFTARWIDADMALQWGLVNYVVEPEKLAEAALEYCTKITTRSRAGIATMKRLAREGLEGSLADGLKLEQDIVTGALLSEDVSEGLAAFEGRRAPVFKS</sequence>
<accession>A0A369AMA1</accession>
<gene>
    <name evidence="1" type="ORF">DFR45_10535</name>
</gene>
<dbReference type="GO" id="GO:0003824">
    <property type="term" value="F:catalytic activity"/>
    <property type="evidence" value="ECO:0007669"/>
    <property type="project" value="UniProtKB-ARBA"/>
</dbReference>
<dbReference type="Pfam" id="PF00378">
    <property type="entry name" value="ECH_1"/>
    <property type="match status" value="1"/>
</dbReference>
<dbReference type="PANTHER" id="PTHR11941:SF54">
    <property type="entry name" value="ENOYL-COA HYDRATASE, MITOCHONDRIAL"/>
    <property type="match status" value="1"/>
</dbReference>
<evidence type="ECO:0000313" key="1">
    <source>
        <dbReference type="EMBL" id="RCX09406.1"/>
    </source>
</evidence>
<protein>
    <submittedName>
        <fullName evidence="1">Short chain enoyl-CoA hydratase</fullName>
    </submittedName>
</protein>
<comment type="caution">
    <text evidence="1">The sequence shown here is derived from an EMBL/GenBank/DDBJ whole genome shotgun (WGS) entry which is preliminary data.</text>
</comment>
<dbReference type="OrthoDB" id="8524220at2"/>
<dbReference type="AlphaFoldDB" id="A0A369AMA1"/>
<dbReference type="InterPro" id="IPR029045">
    <property type="entry name" value="ClpP/crotonase-like_dom_sf"/>
</dbReference>
<dbReference type="CDD" id="cd06558">
    <property type="entry name" value="crotonase-like"/>
    <property type="match status" value="1"/>
</dbReference>
<evidence type="ECO:0000313" key="2">
    <source>
        <dbReference type="Proteomes" id="UP000252174"/>
    </source>
</evidence>